<accession>A0A915ILC8</accession>
<evidence type="ECO:0000313" key="2">
    <source>
        <dbReference type="WBParaSite" id="nRc.2.0.1.t14791-RA"/>
    </source>
</evidence>
<dbReference type="AlphaFoldDB" id="A0A915ILC8"/>
<keyword evidence="1" id="KW-1185">Reference proteome</keyword>
<protein>
    <submittedName>
        <fullName evidence="2">Uncharacterized protein</fullName>
    </submittedName>
</protein>
<sequence length="43" mass="4945">MGCIEGLLRWIAMERHTTDFYRLLTEGDAHFKACPSICNTNND</sequence>
<dbReference type="Proteomes" id="UP000887565">
    <property type="component" value="Unplaced"/>
</dbReference>
<proteinExistence type="predicted"/>
<organism evidence="1 2">
    <name type="scientific">Romanomermis culicivorax</name>
    <name type="common">Nematode worm</name>
    <dbReference type="NCBI Taxonomy" id="13658"/>
    <lineage>
        <taxon>Eukaryota</taxon>
        <taxon>Metazoa</taxon>
        <taxon>Ecdysozoa</taxon>
        <taxon>Nematoda</taxon>
        <taxon>Enoplea</taxon>
        <taxon>Dorylaimia</taxon>
        <taxon>Mermithida</taxon>
        <taxon>Mermithoidea</taxon>
        <taxon>Mermithidae</taxon>
        <taxon>Romanomermis</taxon>
    </lineage>
</organism>
<dbReference type="WBParaSite" id="nRc.2.0.1.t14791-RA">
    <property type="protein sequence ID" value="nRc.2.0.1.t14791-RA"/>
    <property type="gene ID" value="nRc.2.0.1.g14791"/>
</dbReference>
<name>A0A915ILC8_ROMCU</name>
<evidence type="ECO:0000313" key="1">
    <source>
        <dbReference type="Proteomes" id="UP000887565"/>
    </source>
</evidence>
<reference evidence="2" key="1">
    <citation type="submission" date="2022-11" db="UniProtKB">
        <authorList>
            <consortium name="WormBaseParasite"/>
        </authorList>
    </citation>
    <scope>IDENTIFICATION</scope>
</reference>